<accession>A0A418WL99</accession>
<dbReference type="Proteomes" id="UP000286100">
    <property type="component" value="Unassembled WGS sequence"/>
</dbReference>
<evidence type="ECO:0000313" key="2">
    <source>
        <dbReference type="EMBL" id="RJF90807.1"/>
    </source>
</evidence>
<dbReference type="PANTHER" id="PTHR46623:SF6">
    <property type="entry name" value="ALPHA_BETA-HYDROLASES SUPERFAMILY PROTEIN"/>
    <property type="match status" value="1"/>
</dbReference>
<organism evidence="2 3">
    <name type="scientific">Sphingomonas cavernae</name>
    <dbReference type="NCBI Taxonomy" id="2320861"/>
    <lineage>
        <taxon>Bacteria</taxon>
        <taxon>Pseudomonadati</taxon>
        <taxon>Pseudomonadota</taxon>
        <taxon>Alphaproteobacteria</taxon>
        <taxon>Sphingomonadales</taxon>
        <taxon>Sphingomonadaceae</taxon>
        <taxon>Sphingomonas</taxon>
    </lineage>
</organism>
<name>A0A418WL99_9SPHN</name>
<dbReference type="EMBL" id="QYUM01000003">
    <property type="protein sequence ID" value="RJF90807.1"/>
    <property type="molecule type" value="Genomic_DNA"/>
</dbReference>
<protein>
    <submittedName>
        <fullName evidence="2">Dienelactone hydrolase family protein</fullName>
    </submittedName>
</protein>
<sequence length="292" mass="31160">MIDNAVRAKAIALYDRYTHETLDRRSFMAELTRLAGSAAAANALLLSIAADPAVAAIVPPDDKRLVLRKGPYEIDGGSMTGYFAKPANVARKLGAIMVIHENRGLNAHTEDVARRLALAGFFVVAPDFLSASGGTPADEDKAREMIGKLDYKQVIAQGVATIQRLKTLENTNGKAGTVGFCWGGAMVNQVALAAGKQLDAGVSYYGPAPAPAEAVRIQSPLLLQYAGNDGRVNATGAPWTEALKKAGKRVESFTYPGVEHAFNNDTSSARYNKAAADLAWDRTLAFFTRYLA</sequence>
<dbReference type="InterPro" id="IPR029058">
    <property type="entry name" value="AB_hydrolase_fold"/>
</dbReference>
<dbReference type="PANTHER" id="PTHR46623">
    <property type="entry name" value="CARBOXYMETHYLENEBUTENOLIDASE-RELATED"/>
    <property type="match status" value="1"/>
</dbReference>
<keyword evidence="3" id="KW-1185">Reference proteome</keyword>
<dbReference type="InterPro" id="IPR051049">
    <property type="entry name" value="Dienelactone_hydrolase-like"/>
</dbReference>
<reference evidence="2 3" key="1">
    <citation type="submission" date="2018-09" db="EMBL/GenBank/DDBJ databases">
        <authorList>
            <person name="Zhu H."/>
        </authorList>
    </citation>
    <scope>NUCLEOTIDE SEQUENCE [LARGE SCALE GENOMIC DNA]</scope>
    <source>
        <strain evidence="2 3">K2R01-6</strain>
    </source>
</reference>
<dbReference type="InterPro" id="IPR002925">
    <property type="entry name" value="Dienelactn_hydro"/>
</dbReference>
<dbReference type="Pfam" id="PF01738">
    <property type="entry name" value="DLH"/>
    <property type="match status" value="1"/>
</dbReference>
<dbReference type="Gene3D" id="3.40.50.1820">
    <property type="entry name" value="alpha/beta hydrolase"/>
    <property type="match status" value="1"/>
</dbReference>
<dbReference type="GO" id="GO:0016787">
    <property type="term" value="F:hydrolase activity"/>
    <property type="evidence" value="ECO:0007669"/>
    <property type="project" value="UniProtKB-KW"/>
</dbReference>
<dbReference type="SUPFAM" id="SSF53474">
    <property type="entry name" value="alpha/beta-Hydrolases"/>
    <property type="match status" value="1"/>
</dbReference>
<dbReference type="RefSeq" id="WP_119762301.1">
    <property type="nucleotide sequence ID" value="NZ_QYUM01000003.1"/>
</dbReference>
<gene>
    <name evidence="2" type="ORF">D3876_11485</name>
</gene>
<proteinExistence type="predicted"/>
<dbReference type="AlphaFoldDB" id="A0A418WL99"/>
<comment type="caution">
    <text evidence="2">The sequence shown here is derived from an EMBL/GenBank/DDBJ whole genome shotgun (WGS) entry which is preliminary data.</text>
</comment>
<dbReference type="OrthoDB" id="9771666at2"/>
<keyword evidence="2" id="KW-0378">Hydrolase</keyword>
<evidence type="ECO:0000259" key="1">
    <source>
        <dbReference type="Pfam" id="PF01738"/>
    </source>
</evidence>
<evidence type="ECO:0000313" key="3">
    <source>
        <dbReference type="Proteomes" id="UP000286100"/>
    </source>
</evidence>
<feature type="domain" description="Dienelactone hydrolase" evidence="1">
    <location>
        <begin position="79"/>
        <end position="291"/>
    </location>
</feature>